<sequence>MPNELNTINIFKLAYSANRCRCAVNRVPGASSSRNFRRGEPSPALYAAPVVKIRLGRLIRTPVTAEVCTL</sequence>
<proteinExistence type="predicted"/>
<evidence type="ECO:0000313" key="1">
    <source>
        <dbReference type="EMBL" id="QQP41678.1"/>
    </source>
</evidence>
<protein>
    <submittedName>
        <fullName evidence="1">Uncharacterized protein</fullName>
    </submittedName>
</protein>
<organism evidence="1 2">
    <name type="scientific">Caligus rogercresseyi</name>
    <name type="common">Sea louse</name>
    <dbReference type="NCBI Taxonomy" id="217165"/>
    <lineage>
        <taxon>Eukaryota</taxon>
        <taxon>Metazoa</taxon>
        <taxon>Ecdysozoa</taxon>
        <taxon>Arthropoda</taxon>
        <taxon>Crustacea</taxon>
        <taxon>Multicrustacea</taxon>
        <taxon>Hexanauplia</taxon>
        <taxon>Copepoda</taxon>
        <taxon>Siphonostomatoida</taxon>
        <taxon>Caligidae</taxon>
        <taxon>Caligus</taxon>
    </lineage>
</organism>
<dbReference type="AlphaFoldDB" id="A0A7T8K080"/>
<name>A0A7T8K080_CALRO</name>
<dbReference type="EMBL" id="CP045900">
    <property type="protein sequence ID" value="QQP41678.1"/>
    <property type="molecule type" value="Genomic_DNA"/>
</dbReference>
<reference evidence="2" key="1">
    <citation type="submission" date="2021-01" db="EMBL/GenBank/DDBJ databases">
        <title>Caligus Genome Assembly.</title>
        <authorList>
            <person name="Gallardo-Escarate C."/>
        </authorList>
    </citation>
    <scope>NUCLEOTIDE SEQUENCE [LARGE SCALE GENOMIC DNA]</scope>
</reference>
<dbReference type="Proteomes" id="UP000595437">
    <property type="component" value="Chromosome 11"/>
</dbReference>
<gene>
    <name evidence="1" type="ORF">FKW44_016130</name>
</gene>
<evidence type="ECO:0000313" key="2">
    <source>
        <dbReference type="Proteomes" id="UP000595437"/>
    </source>
</evidence>
<keyword evidence="2" id="KW-1185">Reference proteome</keyword>
<accession>A0A7T8K080</accession>